<accession>B1ZYW4</accession>
<dbReference type="AlphaFoldDB" id="B1ZYW4"/>
<dbReference type="HOGENOM" id="CLU_2260914_0_0_0"/>
<dbReference type="Pfam" id="PF14213">
    <property type="entry name" value="DUF4325"/>
    <property type="match status" value="1"/>
</dbReference>
<feature type="domain" description="DUF4325" evidence="1">
    <location>
        <begin position="21"/>
        <end position="82"/>
    </location>
</feature>
<sequence length="103" mass="11184">MNVELRLAQEFGAHLADGEAAARFRLTRIEPYVAISPRITLDFTGVRSANSSFMNALVAGLVEQHGEAALARFVFKGCNPMVRVLVEAAIDLGLQKIEGRIDA</sequence>
<reference evidence="2 3" key="1">
    <citation type="journal article" date="2011" name="J. Bacteriol.">
        <title>Genome sequence of the verrucomicrobium Opitutus terrae PB90-1, an abundant inhabitant of rice paddy soil ecosystems.</title>
        <authorList>
            <person name="van Passel M.W."/>
            <person name="Kant R."/>
            <person name="Palva A."/>
            <person name="Copeland A."/>
            <person name="Lucas S."/>
            <person name="Lapidus A."/>
            <person name="Glavina del Rio T."/>
            <person name="Pitluck S."/>
            <person name="Goltsman E."/>
            <person name="Clum A."/>
            <person name="Sun H."/>
            <person name="Schmutz J."/>
            <person name="Larimer F.W."/>
            <person name="Land M.L."/>
            <person name="Hauser L."/>
            <person name="Kyrpides N."/>
            <person name="Mikhailova N."/>
            <person name="Richardson P.P."/>
            <person name="Janssen P.H."/>
            <person name="de Vos W.M."/>
            <person name="Smidt H."/>
        </authorList>
    </citation>
    <scope>NUCLEOTIDE SEQUENCE [LARGE SCALE GENOMIC DNA]</scope>
    <source>
        <strain evidence="3">DSM 11246 / JCM 15787 / PB90-1</strain>
    </source>
</reference>
<keyword evidence="3" id="KW-1185">Reference proteome</keyword>
<evidence type="ECO:0000259" key="1">
    <source>
        <dbReference type="Pfam" id="PF14213"/>
    </source>
</evidence>
<proteinExistence type="predicted"/>
<dbReference type="KEGG" id="ote:Oter_3006"/>
<dbReference type="STRING" id="452637.Oter_3006"/>
<dbReference type="eggNOG" id="ENOG502ZXJQ">
    <property type="taxonomic scope" value="Bacteria"/>
</dbReference>
<dbReference type="InterPro" id="IPR025474">
    <property type="entry name" value="DUF4325"/>
</dbReference>
<dbReference type="EMBL" id="CP001032">
    <property type="protein sequence ID" value="ACB76287.1"/>
    <property type="molecule type" value="Genomic_DNA"/>
</dbReference>
<protein>
    <recommendedName>
        <fullName evidence="1">DUF4325 domain-containing protein</fullName>
    </recommendedName>
</protein>
<gene>
    <name evidence="2" type="ordered locus">Oter_3006</name>
</gene>
<evidence type="ECO:0000313" key="3">
    <source>
        <dbReference type="Proteomes" id="UP000007013"/>
    </source>
</evidence>
<organism evidence="2 3">
    <name type="scientific">Opitutus terrae (strain DSM 11246 / JCM 15787 / PB90-1)</name>
    <dbReference type="NCBI Taxonomy" id="452637"/>
    <lineage>
        <taxon>Bacteria</taxon>
        <taxon>Pseudomonadati</taxon>
        <taxon>Verrucomicrobiota</taxon>
        <taxon>Opitutia</taxon>
        <taxon>Opitutales</taxon>
        <taxon>Opitutaceae</taxon>
        <taxon>Opitutus</taxon>
    </lineage>
</organism>
<dbReference type="Proteomes" id="UP000007013">
    <property type="component" value="Chromosome"/>
</dbReference>
<name>B1ZYW4_OPITP</name>
<evidence type="ECO:0000313" key="2">
    <source>
        <dbReference type="EMBL" id="ACB76287.1"/>
    </source>
</evidence>